<accession>A0A9W9YA32</accession>
<organism evidence="2 3">
    <name type="scientific">Desmophyllum pertusum</name>
    <dbReference type="NCBI Taxonomy" id="174260"/>
    <lineage>
        <taxon>Eukaryota</taxon>
        <taxon>Metazoa</taxon>
        <taxon>Cnidaria</taxon>
        <taxon>Anthozoa</taxon>
        <taxon>Hexacorallia</taxon>
        <taxon>Scleractinia</taxon>
        <taxon>Caryophylliina</taxon>
        <taxon>Caryophylliidae</taxon>
        <taxon>Desmophyllum</taxon>
    </lineage>
</organism>
<dbReference type="OrthoDB" id="5406014at2759"/>
<dbReference type="Proteomes" id="UP001163046">
    <property type="component" value="Unassembled WGS sequence"/>
</dbReference>
<reference evidence="2" key="1">
    <citation type="submission" date="2023-01" db="EMBL/GenBank/DDBJ databases">
        <title>Genome assembly of the deep-sea coral Lophelia pertusa.</title>
        <authorList>
            <person name="Herrera S."/>
            <person name="Cordes E."/>
        </authorList>
    </citation>
    <scope>NUCLEOTIDE SEQUENCE</scope>
    <source>
        <strain evidence="2">USNM1676648</strain>
        <tissue evidence="2">Polyp</tissue>
    </source>
</reference>
<name>A0A9W9YA32_9CNID</name>
<feature type="compositionally biased region" description="Polar residues" evidence="1">
    <location>
        <begin position="182"/>
        <end position="192"/>
    </location>
</feature>
<protein>
    <submittedName>
        <fullName evidence="2">Uncharacterized protein</fullName>
    </submittedName>
</protein>
<dbReference type="AlphaFoldDB" id="A0A9W9YA32"/>
<evidence type="ECO:0000313" key="2">
    <source>
        <dbReference type="EMBL" id="KAJ7328211.1"/>
    </source>
</evidence>
<feature type="compositionally biased region" description="Basic and acidic residues" evidence="1">
    <location>
        <begin position="43"/>
        <end position="62"/>
    </location>
</feature>
<sequence>MTSKRTSGSIGEKTSCSQNQLPQLFSLMTQQATHSFRSSAKRRTSEETCDRGKSREGLESTRRRTSRRNSSAMQRKCFSGRRRWSTVAESSSLIALGRFSSLYCRSDFKALNPDNLVMMEKVAPNSRRSSIQSTTEELSTNRDTKAASISPNLVKLNPELSVSFPQRSTSNRIKSARPRYARQNSDSFLSTGRFQRAVTSTPVIEEAEES</sequence>
<feature type="region of interest" description="Disordered" evidence="1">
    <location>
        <begin position="32"/>
        <end position="75"/>
    </location>
</feature>
<evidence type="ECO:0000313" key="3">
    <source>
        <dbReference type="Proteomes" id="UP001163046"/>
    </source>
</evidence>
<feature type="region of interest" description="Disordered" evidence="1">
    <location>
        <begin position="165"/>
        <end position="192"/>
    </location>
</feature>
<proteinExistence type="predicted"/>
<keyword evidence="3" id="KW-1185">Reference proteome</keyword>
<dbReference type="EMBL" id="MU827797">
    <property type="protein sequence ID" value="KAJ7328211.1"/>
    <property type="molecule type" value="Genomic_DNA"/>
</dbReference>
<gene>
    <name evidence="2" type="ORF">OS493_025091</name>
</gene>
<evidence type="ECO:0000256" key="1">
    <source>
        <dbReference type="SAM" id="MobiDB-lite"/>
    </source>
</evidence>
<comment type="caution">
    <text evidence="2">The sequence shown here is derived from an EMBL/GenBank/DDBJ whole genome shotgun (WGS) entry which is preliminary data.</text>
</comment>